<name>A0AAE9FIN9_CAEBR</name>
<evidence type="ECO:0000259" key="5">
    <source>
        <dbReference type="PROSITE" id="PS50071"/>
    </source>
</evidence>
<evidence type="ECO:0000313" key="6">
    <source>
        <dbReference type="EMBL" id="UMM42250.1"/>
    </source>
</evidence>
<dbReference type="GO" id="GO:0003677">
    <property type="term" value="F:DNA binding"/>
    <property type="evidence" value="ECO:0007669"/>
    <property type="project" value="UniProtKB-UniRule"/>
</dbReference>
<dbReference type="SMART" id="SM00389">
    <property type="entry name" value="HOX"/>
    <property type="match status" value="3"/>
</dbReference>
<feature type="DNA-binding region" description="Homeobox" evidence="2">
    <location>
        <begin position="167"/>
        <end position="226"/>
    </location>
</feature>
<dbReference type="CDD" id="cd00086">
    <property type="entry name" value="homeodomain"/>
    <property type="match status" value="1"/>
</dbReference>
<dbReference type="InterPro" id="IPR051649">
    <property type="entry name" value="CUT_Homeobox"/>
</dbReference>
<reference evidence="6 7" key="1">
    <citation type="submission" date="2022-04" db="EMBL/GenBank/DDBJ databases">
        <title>Chromosome-level reference genomes for two strains of Caenorhabditis briggsae: an improved platform for comparative genomics.</title>
        <authorList>
            <person name="Stevens L."/>
            <person name="Andersen E."/>
        </authorList>
    </citation>
    <scope>NUCLEOTIDE SEQUENCE [LARGE SCALE GENOMIC DNA]</scope>
    <source>
        <strain evidence="6">VX34</strain>
        <tissue evidence="6">Whole-organism</tissue>
    </source>
</reference>
<accession>A0AAE9FIN9</accession>
<keyword evidence="7" id="KW-1185">Reference proteome</keyword>
<feature type="domain" description="Homeobox" evidence="5">
    <location>
        <begin position="165"/>
        <end position="225"/>
    </location>
</feature>
<dbReference type="InterPro" id="IPR009057">
    <property type="entry name" value="Homeodomain-like_sf"/>
</dbReference>
<feature type="compositionally biased region" description="Polar residues" evidence="4">
    <location>
        <begin position="107"/>
        <end position="119"/>
    </location>
</feature>
<gene>
    <name evidence="6" type="ORF">L5515_018152</name>
</gene>
<keyword evidence="2 3" id="KW-0539">Nucleus</keyword>
<comment type="subcellular location">
    <subcellularLocation>
        <location evidence="1 2 3">Nucleus</location>
    </subcellularLocation>
</comment>
<feature type="compositionally biased region" description="Basic and acidic residues" evidence="4">
    <location>
        <begin position="90"/>
        <end position="106"/>
    </location>
</feature>
<protein>
    <recommendedName>
        <fullName evidence="5">Homeobox domain-containing protein</fullName>
    </recommendedName>
</protein>
<evidence type="ECO:0000256" key="2">
    <source>
        <dbReference type="PROSITE-ProRule" id="PRU00108"/>
    </source>
</evidence>
<dbReference type="SUPFAM" id="SSF46689">
    <property type="entry name" value="Homeodomain-like"/>
    <property type="match status" value="3"/>
</dbReference>
<evidence type="ECO:0000256" key="4">
    <source>
        <dbReference type="SAM" id="MobiDB-lite"/>
    </source>
</evidence>
<keyword evidence="2 3" id="KW-0371">Homeobox</keyword>
<evidence type="ECO:0000256" key="1">
    <source>
        <dbReference type="ARBA" id="ARBA00004123"/>
    </source>
</evidence>
<dbReference type="Pfam" id="PF00046">
    <property type="entry name" value="Homeodomain"/>
    <property type="match status" value="2"/>
</dbReference>
<dbReference type="EMBL" id="CP092625">
    <property type="protein sequence ID" value="UMM42250.1"/>
    <property type="molecule type" value="Genomic_DNA"/>
</dbReference>
<organism evidence="6 7">
    <name type="scientific">Caenorhabditis briggsae</name>
    <dbReference type="NCBI Taxonomy" id="6238"/>
    <lineage>
        <taxon>Eukaryota</taxon>
        <taxon>Metazoa</taxon>
        <taxon>Ecdysozoa</taxon>
        <taxon>Nematoda</taxon>
        <taxon>Chromadorea</taxon>
        <taxon>Rhabditida</taxon>
        <taxon>Rhabditina</taxon>
        <taxon>Rhabditomorpha</taxon>
        <taxon>Rhabditoidea</taxon>
        <taxon>Rhabditidae</taxon>
        <taxon>Peloderinae</taxon>
        <taxon>Caenorhabditis</taxon>
    </lineage>
</organism>
<feature type="compositionally biased region" description="Basic and acidic residues" evidence="4">
    <location>
        <begin position="135"/>
        <end position="145"/>
    </location>
</feature>
<feature type="region of interest" description="Disordered" evidence="4">
    <location>
        <begin position="61"/>
        <end position="166"/>
    </location>
</feature>
<dbReference type="AlphaFoldDB" id="A0AAE9FIN9"/>
<dbReference type="PANTHER" id="PTHR14057">
    <property type="entry name" value="TRANSCRIPTION FACTOR ONECUT"/>
    <property type="match status" value="1"/>
</dbReference>
<evidence type="ECO:0000256" key="3">
    <source>
        <dbReference type="RuleBase" id="RU000682"/>
    </source>
</evidence>
<dbReference type="GO" id="GO:0005634">
    <property type="term" value="C:nucleus"/>
    <property type="evidence" value="ECO:0007669"/>
    <property type="project" value="UniProtKB-SubCell"/>
</dbReference>
<dbReference type="InterPro" id="IPR001356">
    <property type="entry name" value="HD"/>
</dbReference>
<keyword evidence="2 3" id="KW-0238">DNA-binding</keyword>
<dbReference type="PROSITE" id="PS50071">
    <property type="entry name" value="HOMEOBOX_2"/>
    <property type="match status" value="1"/>
</dbReference>
<sequence length="785" mass="91447">MPYFQIGWLTPRSKLCLLKTTVRQHVVAENVTSVLHSSKKFQNVPIKKEEDLPYLRNLNRNQNMTLRSRNQKVSDRRDIYNDSDSDFEETPPKTKPEKMRETKEVSQTESKNAASKNDVSLSLSCSELESDTSEMDVKDKMDDGQPGKSIPPTSSKLKRVGKSTDENRRTRVMFTNEQHELLLAMFRENENPTKEQQEKLAVDAKLSGTQVRNWFWKKRHSIKASRDPSSIIRYTRRISEEKKSKLKQVFAINRNPDKATVSSLASELQMPRDHVIRYFSNMRGRNLIVGSQPLFLSEEKQILMDLFQQNPNFCDYSNPELMEKTGWSIQRIRKFFIASRLENGITELAGITPLADKEAEAILMDVFKKNPLFDDYRNIELREKIHWPISRIQRWFIEQRNLNRSQVSSHFDEAMESIFQRKQFFGHKSKDLELMTGGSWAMIVNWLENERKNVLQSYFKKEISDLPSEMGKFEELYKKYNSPQTTDPDVIKEGINEKQNGEDVVNQNDEENHIDPEFEYPMDENRSVQPDPHQEAGELEINNDQTEIANPHDALMNESLHGQLEENVADEETGLNPQINGEQIFNYFDEVPEQQNDQIKEKMPPSVRPVNGEMEIPVKVESIEEEENNMQLIVFDVIQEDVPQDTEAMGPVSIVRKQTEFNDLQPYLGDIVGLTEIGFAKKTEMTANKRKLGGDRMDNLILPFNCSMGWPTWSKNQRMEFFGQLFSPETTKKLIEKVKAGYVLTMFQKDQTRYFKNLNEGTPIINWDQFLMICEELDKIKRFHS</sequence>
<dbReference type="PANTHER" id="PTHR14057:SF32">
    <property type="entry name" value="HOMEOBOX PROTEIN CEH-21-RELATED"/>
    <property type="match status" value="1"/>
</dbReference>
<dbReference type="Gene3D" id="1.10.10.60">
    <property type="entry name" value="Homeodomain-like"/>
    <property type="match status" value="2"/>
</dbReference>
<evidence type="ECO:0000313" key="7">
    <source>
        <dbReference type="Proteomes" id="UP000829354"/>
    </source>
</evidence>
<dbReference type="Proteomes" id="UP000829354">
    <property type="component" value="Chromosome X"/>
</dbReference>
<proteinExistence type="predicted"/>